<feature type="transmembrane region" description="Helical" evidence="1">
    <location>
        <begin position="91"/>
        <end position="112"/>
    </location>
</feature>
<proteinExistence type="predicted"/>
<evidence type="ECO:0000313" key="3">
    <source>
        <dbReference type="Proteomes" id="UP000232875"/>
    </source>
</evidence>
<evidence type="ECO:0000256" key="1">
    <source>
        <dbReference type="SAM" id="Phobius"/>
    </source>
</evidence>
<evidence type="ECO:0000313" key="2">
    <source>
        <dbReference type="EMBL" id="PKI83358.1"/>
    </source>
</evidence>
<feature type="transmembrane region" description="Helical" evidence="1">
    <location>
        <begin position="153"/>
        <end position="178"/>
    </location>
</feature>
<dbReference type="EMBL" id="KZ454991">
    <property type="protein sequence ID" value="PKI83358.1"/>
    <property type="molecule type" value="Genomic_DNA"/>
</dbReference>
<keyword evidence="1" id="KW-0472">Membrane</keyword>
<feature type="transmembrane region" description="Helical" evidence="1">
    <location>
        <begin position="20"/>
        <end position="39"/>
    </location>
</feature>
<dbReference type="STRING" id="2020962.A0A2N1J9Y0"/>
<dbReference type="AlphaFoldDB" id="A0A2N1J9Y0"/>
<feature type="transmembrane region" description="Helical" evidence="1">
    <location>
        <begin position="59"/>
        <end position="79"/>
    </location>
</feature>
<name>A0A2N1J9Y0_9BASI</name>
<sequence>MRRRGATFCCCAFPLVKFGAYLLVAESAFVGLCIGLLALVPPRIVGCMGSVPEWSKDLVAAVAFVAVAWQILGLVSVILDRPSLYRLYIRINFFATVIMLIITIAFLITAAARHNESVDACLREFERPLGSDVGGIVQVRDQLQNGRHQVCNVLSWVDVGLMGAMIVIIGLMQLYMNFMQRQYGVRQRFAIQEKDEGYASQNSIPLAQRSTSGRWRGGQSYAPLHAH</sequence>
<keyword evidence="1" id="KW-0812">Transmembrane</keyword>
<accession>A0A2N1J9Y0</accession>
<organism evidence="2 3">
    <name type="scientific">Malassezia vespertilionis</name>
    <dbReference type="NCBI Taxonomy" id="2020962"/>
    <lineage>
        <taxon>Eukaryota</taxon>
        <taxon>Fungi</taxon>
        <taxon>Dikarya</taxon>
        <taxon>Basidiomycota</taxon>
        <taxon>Ustilaginomycotina</taxon>
        <taxon>Malasseziomycetes</taxon>
        <taxon>Malasseziales</taxon>
        <taxon>Malasseziaceae</taxon>
        <taxon>Malassezia</taxon>
    </lineage>
</organism>
<gene>
    <name evidence="2" type="ORF">MVES_002550</name>
</gene>
<keyword evidence="1" id="KW-1133">Transmembrane helix</keyword>
<reference evidence="2 3" key="1">
    <citation type="submission" date="2017-10" db="EMBL/GenBank/DDBJ databases">
        <title>A novel species of cold-tolerant Malassezia isolated from bats.</title>
        <authorList>
            <person name="Lorch J.M."/>
            <person name="Palmer J.M."/>
            <person name="Vanderwolf K.J."/>
            <person name="Schmidt K.Z."/>
            <person name="Verant M.L."/>
            <person name="Weller T.J."/>
            <person name="Blehert D.S."/>
        </authorList>
    </citation>
    <scope>NUCLEOTIDE SEQUENCE [LARGE SCALE GENOMIC DNA]</scope>
    <source>
        <strain evidence="2 3">NWHC:44797-103</strain>
    </source>
</reference>
<dbReference type="OrthoDB" id="2552042at2759"/>
<protein>
    <submittedName>
        <fullName evidence="2">Uncharacterized protein</fullName>
    </submittedName>
</protein>
<keyword evidence="3" id="KW-1185">Reference proteome</keyword>
<dbReference type="Proteomes" id="UP000232875">
    <property type="component" value="Unassembled WGS sequence"/>
</dbReference>